<evidence type="ECO:0000313" key="14">
    <source>
        <dbReference type="Proteomes" id="UP000600247"/>
    </source>
</evidence>
<dbReference type="PROSITE" id="PS51721">
    <property type="entry name" value="G_CP"/>
    <property type="match status" value="1"/>
</dbReference>
<feature type="binding site" evidence="10">
    <location>
        <position position="290"/>
    </location>
    <ligand>
        <name>Zn(2+)</name>
        <dbReference type="ChEBI" id="CHEBI:29105"/>
    </ligand>
</feature>
<accession>A0A917HM97</accession>
<evidence type="ECO:0000256" key="6">
    <source>
        <dbReference type="ARBA" id="ARBA00022801"/>
    </source>
</evidence>
<name>A0A917HM97_9BACL</name>
<evidence type="ECO:0000256" key="2">
    <source>
        <dbReference type="ARBA" id="ARBA00022517"/>
    </source>
</evidence>
<comment type="similarity">
    <text evidence="10">Belongs to the TRAFAC class YlqF/YawG GTPase family. RsgA subfamily.</text>
</comment>
<evidence type="ECO:0000256" key="1">
    <source>
        <dbReference type="ARBA" id="ARBA00022490"/>
    </source>
</evidence>
<keyword evidence="2 10" id="KW-0690">Ribosome biogenesis</keyword>
<keyword evidence="4 10" id="KW-0699">rRNA-binding</keyword>
<protein>
    <recommendedName>
        <fullName evidence="10">Small ribosomal subunit biogenesis GTPase RsgA</fullName>
        <ecNumber evidence="10">3.6.1.-</ecNumber>
    </recommendedName>
</protein>
<dbReference type="NCBIfam" id="TIGR00157">
    <property type="entry name" value="ribosome small subunit-dependent GTPase A"/>
    <property type="match status" value="1"/>
</dbReference>
<feature type="binding site" evidence="10">
    <location>
        <begin position="209"/>
        <end position="217"/>
    </location>
    <ligand>
        <name>GTP</name>
        <dbReference type="ChEBI" id="CHEBI:37565"/>
    </ligand>
</feature>
<dbReference type="EMBL" id="BMHY01000011">
    <property type="protein sequence ID" value="GGG83141.1"/>
    <property type="molecule type" value="Genomic_DNA"/>
</dbReference>
<keyword evidence="3 10" id="KW-0479">Metal-binding</keyword>
<gene>
    <name evidence="10 13" type="primary">rsgA</name>
    <name evidence="13" type="ORF">GCM10010918_45860</name>
</gene>
<keyword evidence="8 10" id="KW-0694">RNA-binding</keyword>
<comment type="subcellular location">
    <subcellularLocation>
        <location evidence="10">Cytoplasm</location>
    </subcellularLocation>
</comment>
<evidence type="ECO:0000256" key="10">
    <source>
        <dbReference type="HAMAP-Rule" id="MF_01820"/>
    </source>
</evidence>
<dbReference type="GO" id="GO:0003924">
    <property type="term" value="F:GTPase activity"/>
    <property type="evidence" value="ECO:0007669"/>
    <property type="project" value="UniProtKB-UniRule"/>
</dbReference>
<feature type="binding site" evidence="10">
    <location>
        <position position="295"/>
    </location>
    <ligand>
        <name>Zn(2+)</name>
        <dbReference type="ChEBI" id="CHEBI:29105"/>
    </ligand>
</feature>
<evidence type="ECO:0000259" key="11">
    <source>
        <dbReference type="PROSITE" id="PS50936"/>
    </source>
</evidence>
<evidence type="ECO:0000256" key="7">
    <source>
        <dbReference type="ARBA" id="ARBA00022833"/>
    </source>
</evidence>
<comment type="caution">
    <text evidence="13">The sequence shown here is derived from an EMBL/GenBank/DDBJ whole genome shotgun (WGS) entry which is preliminary data.</text>
</comment>
<dbReference type="GO" id="GO:0005737">
    <property type="term" value="C:cytoplasm"/>
    <property type="evidence" value="ECO:0007669"/>
    <property type="project" value="UniProtKB-SubCell"/>
</dbReference>
<feature type="binding site" evidence="10">
    <location>
        <position position="303"/>
    </location>
    <ligand>
        <name>Zn(2+)</name>
        <dbReference type="ChEBI" id="CHEBI:29105"/>
    </ligand>
</feature>
<feature type="binding site" evidence="10">
    <location>
        <begin position="157"/>
        <end position="160"/>
    </location>
    <ligand>
        <name>GTP</name>
        <dbReference type="ChEBI" id="CHEBI:37565"/>
    </ligand>
</feature>
<dbReference type="GO" id="GO:0042274">
    <property type="term" value="P:ribosomal small subunit biogenesis"/>
    <property type="evidence" value="ECO:0007669"/>
    <property type="project" value="UniProtKB-UniRule"/>
</dbReference>
<dbReference type="PANTHER" id="PTHR32120">
    <property type="entry name" value="SMALL RIBOSOMAL SUBUNIT BIOGENESIS GTPASE RSGA"/>
    <property type="match status" value="1"/>
</dbReference>
<dbReference type="GO" id="GO:0046872">
    <property type="term" value="F:metal ion binding"/>
    <property type="evidence" value="ECO:0007669"/>
    <property type="project" value="UniProtKB-KW"/>
</dbReference>
<dbReference type="EC" id="3.6.1.-" evidence="10"/>
<comment type="subunit">
    <text evidence="10">Monomer. Associates with 30S ribosomal subunit, binds 16S rRNA.</text>
</comment>
<dbReference type="PROSITE" id="PS50936">
    <property type="entry name" value="ENGC_GTPASE"/>
    <property type="match status" value="1"/>
</dbReference>
<keyword evidence="14" id="KW-1185">Reference proteome</keyword>
<proteinExistence type="inferred from homology"/>
<dbReference type="GO" id="GO:0019843">
    <property type="term" value="F:rRNA binding"/>
    <property type="evidence" value="ECO:0007669"/>
    <property type="project" value="UniProtKB-KW"/>
</dbReference>
<dbReference type="RefSeq" id="WP_188891846.1">
    <property type="nucleotide sequence ID" value="NZ_BMHY01000011.1"/>
</dbReference>
<reference evidence="13 14" key="1">
    <citation type="journal article" date="2014" name="Int. J. Syst. Evol. Microbiol.">
        <title>Complete genome sequence of Corynebacterium casei LMG S-19264T (=DSM 44701T), isolated from a smear-ripened cheese.</title>
        <authorList>
            <consortium name="US DOE Joint Genome Institute (JGI-PGF)"/>
            <person name="Walter F."/>
            <person name="Albersmeier A."/>
            <person name="Kalinowski J."/>
            <person name="Ruckert C."/>
        </authorList>
    </citation>
    <scope>NUCLEOTIDE SEQUENCE [LARGE SCALE GENOMIC DNA]</scope>
    <source>
        <strain evidence="13 14">CGMCC 1.15286</strain>
    </source>
</reference>
<keyword evidence="1 10" id="KW-0963">Cytoplasm</keyword>
<keyword evidence="6 10" id="KW-0378">Hydrolase</keyword>
<evidence type="ECO:0000256" key="4">
    <source>
        <dbReference type="ARBA" id="ARBA00022730"/>
    </source>
</evidence>
<evidence type="ECO:0000259" key="12">
    <source>
        <dbReference type="PROSITE" id="PS51721"/>
    </source>
</evidence>
<dbReference type="GO" id="GO:0005525">
    <property type="term" value="F:GTP binding"/>
    <property type="evidence" value="ECO:0007669"/>
    <property type="project" value="UniProtKB-UniRule"/>
</dbReference>
<feature type="binding site" evidence="10">
    <location>
        <position position="297"/>
    </location>
    <ligand>
        <name>Zn(2+)</name>
        <dbReference type="ChEBI" id="CHEBI:29105"/>
    </ligand>
</feature>
<dbReference type="Gene3D" id="1.10.40.50">
    <property type="entry name" value="Probable gtpase engc, domain 3"/>
    <property type="match status" value="1"/>
</dbReference>
<sequence>MKENLLEQYGYTENYVKNVLSDLPERQHQLQLQPARIIAQHKNYYQAATAHGEIISHLAGKYLYANDAMGGFPAVGDYVLVKLTEQKDRAVIHELMPRKTMFYRRNNFDKSELQVLAANFDTVFICMALNRDFNLHRLERYVIMARESGADIAIVLTKADLCDDPDSKAVICETVCPGIPIYTVSAQEKKGLEQLLPYFGKGNTVIALGSSGVGKSSLVNALFGEEVMETSEVRESDDRGRHTTVHRQMIVLPGGGLYLDTPGLREIGIADAAESVSEQFADLEVLQTQCKFKDCRHERETGCAVLLALEEGRLTPDRLSKYRKLLKESAFDKVKSRYLYEKWQASKAFSKQLKKQKKGRKEKF</sequence>
<dbReference type="Proteomes" id="UP000600247">
    <property type="component" value="Unassembled WGS sequence"/>
</dbReference>
<evidence type="ECO:0000256" key="5">
    <source>
        <dbReference type="ARBA" id="ARBA00022741"/>
    </source>
</evidence>
<dbReference type="InterPro" id="IPR027417">
    <property type="entry name" value="P-loop_NTPase"/>
</dbReference>
<dbReference type="Gene3D" id="3.40.50.300">
    <property type="entry name" value="P-loop containing nucleotide triphosphate hydrolases"/>
    <property type="match status" value="1"/>
</dbReference>
<keyword evidence="9 10" id="KW-0342">GTP-binding</keyword>
<dbReference type="SUPFAM" id="SSF52540">
    <property type="entry name" value="P-loop containing nucleoside triphosphate hydrolases"/>
    <property type="match status" value="1"/>
</dbReference>
<comment type="cofactor">
    <cofactor evidence="10">
        <name>Zn(2+)</name>
        <dbReference type="ChEBI" id="CHEBI:29105"/>
    </cofactor>
    <text evidence="10">Binds 1 zinc ion per subunit.</text>
</comment>
<dbReference type="InterPro" id="IPR010914">
    <property type="entry name" value="RsgA_GTPase_dom"/>
</dbReference>
<dbReference type="Pfam" id="PF03193">
    <property type="entry name" value="RsgA_GTPase"/>
    <property type="match status" value="1"/>
</dbReference>
<dbReference type="HAMAP" id="MF_01820">
    <property type="entry name" value="GTPase_RsgA"/>
    <property type="match status" value="1"/>
</dbReference>
<feature type="domain" description="CP-type G" evidence="12">
    <location>
        <begin position="110"/>
        <end position="267"/>
    </location>
</feature>
<dbReference type="InterPro" id="IPR030378">
    <property type="entry name" value="G_CP_dom"/>
</dbReference>
<keyword evidence="7 10" id="KW-0862">Zinc</keyword>
<dbReference type="InterPro" id="IPR004881">
    <property type="entry name" value="Ribosome_biogen_GTPase_RsgA"/>
</dbReference>
<comment type="function">
    <text evidence="10">One of several proteins that assist in the late maturation steps of the functional core of the 30S ribosomal subunit. Helps release RbfA from mature subunits. May play a role in the assembly of ribosomal proteins into the subunit. Circularly permuted GTPase that catalyzes slow GTP hydrolysis, GTPase activity is stimulated by the 30S ribosomal subunit.</text>
</comment>
<evidence type="ECO:0000256" key="9">
    <source>
        <dbReference type="ARBA" id="ARBA00023134"/>
    </source>
</evidence>
<dbReference type="PANTHER" id="PTHR32120:SF10">
    <property type="entry name" value="SMALL RIBOSOMAL SUBUNIT BIOGENESIS GTPASE RSGA"/>
    <property type="match status" value="1"/>
</dbReference>
<keyword evidence="5 10" id="KW-0547">Nucleotide-binding</keyword>
<dbReference type="AlphaFoldDB" id="A0A917HM97"/>
<dbReference type="CDD" id="cd01854">
    <property type="entry name" value="YjeQ_EngC"/>
    <property type="match status" value="1"/>
</dbReference>
<evidence type="ECO:0000256" key="3">
    <source>
        <dbReference type="ARBA" id="ARBA00022723"/>
    </source>
</evidence>
<evidence type="ECO:0000313" key="13">
    <source>
        <dbReference type="EMBL" id="GGG83141.1"/>
    </source>
</evidence>
<organism evidence="13 14">
    <name type="scientific">Paenibacillus radicis</name>
    <name type="common">ex Gao et al. 2016</name>
    <dbReference type="NCBI Taxonomy" id="1737354"/>
    <lineage>
        <taxon>Bacteria</taxon>
        <taxon>Bacillati</taxon>
        <taxon>Bacillota</taxon>
        <taxon>Bacilli</taxon>
        <taxon>Bacillales</taxon>
        <taxon>Paenibacillaceae</taxon>
        <taxon>Paenibacillus</taxon>
    </lineage>
</organism>
<feature type="domain" description="EngC GTPase" evidence="11">
    <location>
        <begin position="118"/>
        <end position="265"/>
    </location>
</feature>
<evidence type="ECO:0000256" key="8">
    <source>
        <dbReference type="ARBA" id="ARBA00022884"/>
    </source>
</evidence>